<evidence type="ECO:0000259" key="12">
    <source>
        <dbReference type="PROSITE" id="PS51163"/>
    </source>
</evidence>
<dbReference type="InterPro" id="IPR017968">
    <property type="entry name" value="Acylphosphatase_CS"/>
</dbReference>
<feature type="domain" description="YrdC-like" evidence="12">
    <location>
        <begin position="219"/>
        <end position="405"/>
    </location>
</feature>
<dbReference type="InterPro" id="IPR055128">
    <property type="entry name" value="HypF_C_2"/>
</dbReference>
<accession>A0A7C4QUE2</accession>
<feature type="active site" evidence="9">
    <location>
        <position position="37"/>
    </location>
</feature>
<gene>
    <name evidence="13" type="primary">hypF</name>
    <name evidence="13" type="ORF">ENS64_17325</name>
</gene>
<evidence type="ECO:0000256" key="8">
    <source>
        <dbReference type="PIRNR" id="PIRNR006256"/>
    </source>
</evidence>
<dbReference type="InterPro" id="IPR043129">
    <property type="entry name" value="ATPase_NBD"/>
</dbReference>
<keyword evidence="4" id="KW-0479">Metal-binding</keyword>
<dbReference type="GO" id="GO:0016874">
    <property type="term" value="F:ligase activity"/>
    <property type="evidence" value="ECO:0007669"/>
    <property type="project" value="UniProtKB-UniRule"/>
</dbReference>
<comment type="catalytic activity">
    <reaction evidence="7">
        <text>C-terminal L-cysteinyl-[HypE protein] + carbamoyl phosphate + ATP + H2O = C-terminal S-carboxamide-L-cysteinyl-[HypE protein] + AMP + phosphate + diphosphate + H(+)</text>
        <dbReference type="Rhea" id="RHEA:55636"/>
        <dbReference type="Rhea" id="RHEA-COMP:14247"/>
        <dbReference type="Rhea" id="RHEA-COMP:14392"/>
        <dbReference type="ChEBI" id="CHEBI:15377"/>
        <dbReference type="ChEBI" id="CHEBI:15378"/>
        <dbReference type="ChEBI" id="CHEBI:30616"/>
        <dbReference type="ChEBI" id="CHEBI:33019"/>
        <dbReference type="ChEBI" id="CHEBI:43474"/>
        <dbReference type="ChEBI" id="CHEBI:58228"/>
        <dbReference type="ChEBI" id="CHEBI:76913"/>
        <dbReference type="ChEBI" id="CHEBI:139126"/>
        <dbReference type="ChEBI" id="CHEBI:456215"/>
    </reaction>
</comment>
<name>A0A7C4QUE2_9PLAN</name>
<protein>
    <recommendedName>
        <fullName evidence="8">Carbamoyltransferase</fullName>
        <ecNumber evidence="8">6.2.-.-</ecNumber>
    </recommendedName>
</protein>
<feature type="active site" evidence="9">
    <location>
        <position position="19"/>
    </location>
</feature>
<dbReference type="Gene3D" id="3.30.420.40">
    <property type="match status" value="1"/>
</dbReference>
<organism evidence="13">
    <name type="scientific">Schlesneria paludicola</name>
    <dbReference type="NCBI Taxonomy" id="360056"/>
    <lineage>
        <taxon>Bacteria</taxon>
        <taxon>Pseudomonadati</taxon>
        <taxon>Planctomycetota</taxon>
        <taxon>Planctomycetia</taxon>
        <taxon>Planctomycetales</taxon>
        <taxon>Planctomycetaceae</taxon>
        <taxon>Schlesneria</taxon>
    </lineage>
</organism>
<feature type="domain" description="Acylphosphatase-like" evidence="11">
    <location>
        <begin position="4"/>
        <end position="90"/>
    </location>
</feature>
<keyword evidence="13" id="KW-0808">Transferase</keyword>
<dbReference type="Pfam" id="PF22521">
    <property type="entry name" value="HypF_C_2"/>
    <property type="match status" value="1"/>
</dbReference>
<reference evidence="13" key="1">
    <citation type="journal article" date="2020" name="mSystems">
        <title>Genome- and Community-Level Interaction Insights into Carbon Utilization and Element Cycling Functions of Hydrothermarchaeota in Hydrothermal Sediment.</title>
        <authorList>
            <person name="Zhou Z."/>
            <person name="Liu Y."/>
            <person name="Xu W."/>
            <person name="Pan J."/>
            <person name="Luo Z.H."/>
            <person name="Li M."/>
        </authorList>
    </citation>
    <scope>NUCLEOTIDE SEQUENCE [LARGE SCALE GENOMIC DNA]</scope>
    <source>
        <strain evidence="13">SpSt-508</strain>
    </source>
</reference>
<proteinExistence type="inferred from homology"/>
<keyword evidence="3" id="KW-0436">Ligase</keyword>
<dbReference type="GO" id="GO:0003725">
    <property type="term" value="F:double-stranded RNA binding"/>
    <property type="evidence" value="ECO:0007669"/>
    <property type="project" value="InterPro"/>
</dbReference>
<comment type="catalytic activity">
    <reaction evidence="9">
        <text>an acyl phosphate + H2O = a carboxylate + phosphate + H(+)</text>
        <dbReference type="Rhea" id="RHEA:14965"/>
        <dbReference type="ChEBI" id="CHEBI:15377"/>
        <dbReference type="ChEBI" id="CHEBI:15378"/>
        <dbReference type="ChEBI" id="CHEBI:29067"/>
        <dbReference type="ChEBI" id="CHEBI:43474"/>
        <dbReference type="ChEBI" id="CHEBI:59918"/>
        <dbReference type="EC" id="3.6.1.7"/>
    </reaction>
</comment>
<keyword evidence="5" id="KW-0863">Zinc-finger</keyword>
<evidence type="ECO:0000256" key="5">
    <source>
        <dbReference type="ARBA" id="ARBA00022771"/>
    </source>
</evidence>
<dbReference type="InterPro" id="IPR006070">
    <property type="entry name" value="Sua5-like_dom"/>
</dbReference>
<dbReference type="FunFam" id="3.30.420.40:FF:000124">
    <property type="entry name" value="Carbamoyltransferase HypF"/>
    <property type="match status" value="1"/>
</dbReference>
<dbReference type="SUPFAM" id="SSF55821">
    <property type="entry name" value="YrdC/RibB"/>
    <property type="match status" value="1"/>
</dbReference>
<dbReference type="AlphaFoldDB" id="A0A7C4QUE2"/>
<evidence type="ECO:0000256" key="3">
    <source>
        <dbReference type="ARBA" id="ARBA00022598"/>
    </source>
</evidence>
<evidence type="ECO:0000256" key="2">
    <source>
        <dbReference type="ARBA" id="ARBA00008097"/>
    </source>
</evidence>
<feature type="region of interest" description="Disordered" evidence="10">
    <location>
        <begin position="93"/>
        <end position="112"/>
    </location>
</feature>
<evidence type="ECO:0000256" key="6">
    <source>
        <dbReference type="ARBA" id="ARBA00022833"/>
    </source>
</evidence>
<dbReference type="UniPathway" id="UPA00335"/>
<dbReference type="SUPFAM" id="SSF53067">
    <property type="entry name" value="Actin-like ATPase domain"/>
    <property type="match status" value="1"/>
</dbReference>
<dbReference type="InterPro" id="IPR011125">
    <property type="entry name" value="Znf_HypF"/>
</dbReference>
<dbReference type="PROSITE" id="PS51160">
    <property type="entry name" value="ACYLPHOSPHATASE_3"/>
    <property type="match status" value="1"/>
</dbReference>
<dbReference type="InterPro" id="IPR051060">
    <property type="entry name" value="Carbamoyltrans_HypF-like"/>
</dbReference>
<comment type="caution">
    <text evidence="13">The sequence shown here is derived from an EMBL/GenBank/DDBJ whole genome shotgun (WGS) entry which is preliminary data.</text>
</comment>
<dbReference type="PIRSF" id="PIRSF006256">
    <property type="entry name" value="CMPcnvr_hdrg_mat"/>
    <property type="match status" value="1"/>
</dbReference>
<dbReference type="InterPro" id="IPR017945">
    <property type="entry name" value="DHBP_synth_RibB-like_a/b_dom"/>
</dbReference>
<dbReference type="NCBIfam" id="TIGR00143">
    <property type="entry name" value="hypF"/>
    <property type="match status" value="1"/>
</dbReference>
<dbReference type="GO" id="GO:0003998">
    <property type="term" value="F:acylphosphatase activity"/>
    <property type="evidence" value="ECO:0007669"/>
    <property type="project" value="UniProtKB-EC"/>
</dbReference>
<evidence type="ECO:0000256" key="10">
    <source>
        <dbReference type="SAM" id="MobiDB-lite"/>
    </source>
</evidence>
<dbReference type="Pfam" id="PF01300">
    <property type="entry name" value="Sua5_yciO_yrdC"/>
    <property type="match status" value="1"/>
</dbReference>
<dbReference type="GO" id="GO:0008270">
    <property type="term" value="F:zinc ion binding"/>
    <property type="evidence" value="ECO:0007669"/>
    <property type="project" value="UniProtKB-KW"/>
</dbReference>
<dbReference type="Gene3D" id="3.30.420.360">
    <property type="match status" value="1"/>
</dbReference>
<dbReference type="Pfam" id="PF07503">
    <property type="entry name" value="zf-HYPF"/>
    <property type="match status" value="2"/>
</dbReference>
<evidence type="ECO:0000256" key="9">
    <source>
        <dbReference type="PROSITE-ProRule" id="PRU00520"/>
    </source>
</evidence>
<dbReference type="Pfam" id="PF17788">
    <property type="entry name" value="HypF_C"/>
    <property type="match status" value="1"/>
</dbReference>
<dbReference type="Gene3D" id="3.90.870.50">
    <property type="match status" value="1"/>
</dbReference>
<dbReference type="GO" id="GO:0016743">
    <property type="term" value="F:carboxyl- or carbamoyltransferase activity"/>
    <property type="evidence" value="ECO:0007669"/>
    <property type="project" value="UniProtKB-UniRule"/>
</dbReference>
<dbReference type="PANTHER" id="PTHR42959">
    <property type="entry name" value="CARBAMOYLTRANSFERASE"/>
    <property type="match status" value="1"/>
</dbReference>
<sequence>MRVRRRIVISGIVQGVGFRPFVHRLAVRHLLGGWVRNHPAGVEIEVEGEAPAVEEFLQSLTAQSPQPARIDECRSEPCLPKGECEFHILSSHAGGQSGAGRQPFPGDRGTTSAEDLRGHVAADLAPCDECLGELFDPANRRYRYPFIACAHCGPRYTMVRELPFDRERTTMVEFPLCAACEAEYHDPHDRRFHAQALACPTCGPQLQLCDASGGRWETADPVATAAELLLTGAILAVKGLGGYHLACDATQARAVGELRRRKCRADRPFAVMVADLQSARELCAVQDEEAAALAAPARPIVLLRRRPLSILAEEVAPGVAELGLFLPYTPLHHLLLHDCSGRPLVMTSGNRAEEPIACTEQEAWERLRGIADYFLIHTREIACRCDDSVGRVVHRRLQVLRRSRGYVPAPLKLPHPCDQPVLAVGGQLKSTIALGWGRTAVLSQHLGDLDDWSTYRAFGAAVQRLEQLFGRRAARLVHDAHPDYASTRYAVARAEQDRLPLLAVQHHHAHLVSCWVENELTQPVIGVIFDGTGYGTDGAIWGGEFLIGDDRGFVRAGRLRYVGLPGGEAAIREPWRMALAHLLDAGETPAWLADAVSASELRVIRQLLERGWNAPPTSSVGRLFDAAAALAGVRHRVSYEGQAAWEWEAYASRSTDGGSYPFDLSGGTPREVDTRPLVRALVHDLRGGVAREVAARRFHHTLVEIVAEVCRQLRAESGLDAVVLSGGVFMNRLLATEVPARLTADGFRVYGHRCVPANDGGLSLGQLAIAAAAECWQERRDGRLHGDGLPRIVDE</sequence>
<keyword evidence="6" id="KW-0862">Zinc</keyword>
<dbReference type="EMBL" id="DSVQ01000019">
    <property type="protein sequence ID" value="HGT41009.1"/>
    <property type="molecule type" value="Genomic_DNA"/>
</dbReference>
<dbReference type="EC" id="6.2.-.-" evidence="8"/>
<evidence type="ECO:0000313" key="13">
    <source>
        <dbReference type="EMBL" id="HGT41009.1"/>
    </source>
</evidence>
<dbReference type="InterPro" id="IPR041440">
    <property type="entry name" value="HypF_C"/>
</dbReference>
<dbReference type="SUPFAM" id="SSF54975">
    <property type="entry name" value="Acylphosphatase/BLUF domain-like"/>
    <property type="match status" value="1"/>
</dbReference>
<dbReference type="Gene3D" id="3.30.110.120">
    <property type="match status" value="1"/>
</dbReference>
<comment type="similarity">
    <text evidence="2 8">Belongs to the carbamoyltransferase HypF family.</text>
</comment>
<dbReference type="Pfam" id="PF00708">
    <property type="entry name" value="Acylphosphatase"/>
    <property type="match status" value="1"/>
</dbReference>
<evidence type="ECO:0000256" key="7">
    <source>
        <dbReference type="ARBA" id="ARBA00048220"/>
    </source>
</evidence>
<comment type="pathway">
    <text evidence="1">Protein modification; [NiFe] hydrogenase maturation.</text>
</comment>
<dbReference type="GO" id="GO:0051604">
    <property type="term" value="P:protein maturation"/>
    <property type="evidence" value="ECO:0007669"/>
    <property type="project" value="TreeGrafter"/>
</dbReference>
<evidence type="ECO:0000256" key="4">
    <source>
        <dbReference type="ARBA" id="ARBA00022723"/>
    </source>
</evidence>
<dbReference type="InterPro" id="IPR004421">
    <property type="entry name" value="Carbamoyltransferase_HypF"/>
</dbReference>
<evidence type="ECO:0000259" key="11">
    <source>
        <dbReference type="PROSITE" id="PS51160"/>
    </source>
</evidence>
<dbReference type="InterPro" id="IPR036046">
    <property type="entry name" value="Acylphosphatase-like_dom_sf"/>
</dbReference>
<dbReference type="PROSITE" id="PS00150">
    <property type="entry name" value="ACYLPHOSPHATASE_1"/>
    <property type="match status" value="1"/>
</dbReference>
<dbReference type="PANTHER" id="PTHR42959:SF1">
    <property type="entry name" value="CARBAMOYLTRANSFERASE HYPF"/>
    <property type="match status" value="1"/>
</dbReference>
<evidence type="ECO:0000256" key="1">
    <source>
        <dbReference type="ARBA" id="ARBA00004711"/>
    </source>
</evidence>
<keyword evidence="9" id="KW-0378">Hydrolase</keyword>
<dbReference type="PROSITE" id="PS51163">
    <property type="entry name" value="YRDC"/>
    <property type="match status" value="1"/>
</dbReference>
<dbReference type="InterPro" id="IPR001792">
    <property type="entry name" value="Acylphosphatase-like_dom"/>
</dbReference>